<dbReference type="AlphaFoldDB" id="A0A2S5IVP5"/>
<evidence type="ECO:0000256" key="1">
    <source>
        <dbReference type="SAM" id="MobiDB-lite"/>
    </source>
</evidence>
<dbReference type="RefSeq" id="WP_104122030.1">
    <property type="nucleotide sequence ID" value="NZ_PRKW01000005.1"/>
</dbReference>
<evidence type="ECO:0000313" key="2">
    <source>
        <dbReference type="EMBL" id="PPB48629.1"/>
    </source>
</evidence>
<evidence type="ECO:0000313" key="3">
    <source>
        <dbReference type="Proteomes" id="UP000239297"/>
    </source>
</evidence>
<keyword evidence="3" id="KW-1185">Reference proteome</keyword>
<sequence>MTTQNWPKDPLVPSTTGPESSTADLSTHELGTTEFSGSTTDTGDSKKSAAKDQAKKVGQDGKDAAKNVAGTAAADAKDVAGTAASEAKNVAAEVGSQAKDLLGTVTSEVKSQAGTQQQKITEGIRGVSDELRSMADKSDNQFVSGLVQQASQRTGSAASWLENRDASDILEDVKAFARRKPGTFLAIAASTGLVVGRLTRGAKGNKDSAGTTGRHQDSSTGTYTGYGQVDSDAYTGTPASAGFGGTTGGQHVAGSNPAVVNPADDYPTIAPGTPPVSTFPNDGGLR</sequence>
<organism evidence="2 3">
    <name type="scientific">Arthrobacter pityocampae</name>
    <dbReference type="NCBI Taxonomy" id="547334"/>
    <lineage>
        <taxon>Bacteria</taxon>
        <taxon>Bacillati</taxon>
        <taxon>Actinomycetota</taxon>
        <taxon>Actinomycetes</taxon>
        <taxon>Micrococcales</taxon>
        <taxon>Micrococcaceae</taxon>
        <taxon>Arthrobacter</taxon>
    </lineage>
</organism>
<feature type="compositionally biased region" description="Polar residues" evidence="1">
    <location>
        <begin position="13"/>
        <end position="42"/>
    </location>
</feature>
<proteinExistence type="predicted"/>
<feature type="region of interest" description="Disordered" evidence="1">
    <location>
        <begin position="1"/>
        <end position="87"/>
    </location>
</feature>
<name>A0A2S5IVP5_9MICC</name>
<feature type="compositionally biased region" description="Polar residues" evidence="1">
    <location>
        <begin position="208"/>
        <end position="225"/>
    </location>
</feature>
<dbReference type="EMBL" id="PRKW01000005">
    <property type="protein sequence ID" value="PPB48629.1"/>
    <property type="molecule type" value="Genomic_DNA"/>
</dbReference>
<accession>A0A2S5IVP5</accession>
<dbReference type="OrthoDB" id="4578793at2"/>
<gene>
    <name evidence="2" type="ORF">C4K88_12940</name>
</gene>
<comment type="caution">
    <text evidence="2">The sequence shown here is derived from an EMBL/GenBank/DDBJ whole genome shotgun (WGS) entry which is preliminary data.</text>
</comment>
<feature type="compositionally biased region" description="Basic and acidic residues" evidence="1">
    <location>
        <begin position="43"/>
        <end position="65"/>
    </location>
</feature>
<feature type="compositionally biased region" description="Low complexity" evidence="1">
    <location>
        <begin position="66"/>
        <end position="84"/>
    </location>
</feature>
<reference evidence="2 3" key="1">
    <citation type="journal article" date="2014" name="Int. J. Syst. Evol. Microbiol.">
        <title>Arthrobacter pityocampae sp. nov., isolated from Thaumetopoea pityocampa (Lep., Thaumetopoeidae).</title>
        <authorList>
            <person name="Ince I.A."/>
            <person name="Demirbag Z."/>
            <person name="Kati H."/>
        </authorList>
    </citation>
    <scope>NUCLEOTIDE SEQUENCE [LARGE SCALE GENOMIC DNA]</scope>
    <source>
        <strain evidence="2 3">Tp2</strain>
    </source>
</reference>
<protein>
    <submittedName>
        <fullName evidence="2">Uncharacterized protein</fullName>
    </submittedName>
</protein>
<dbReference type="Proteomes" id="UP000239297">
    <property type="component" value="Unassembled WGS sequence"/>
</dbReference>
<feature type="region of interest" description="Disordered" evidence="1">
    <location>
        <begin position="201"/>
        <end position="286"/>
    </location>
</feature>